<organism evidence="2 3">
    <name type="scientific">Trematosphaeria pertusa</name>
    <dbReference type="NCBI Taxonomy" id="390896"/>
    <lineage>
        <taxon>Eukaryota</taxon>
        <taxon>Fungi</taxon>
        <taxon>Dikarya</taxon>
        <taxon>Ascomycota</taxon>
        <taxon>Pezizomycotina</taxon>
        <taxon>Dothideomycetes</taxon>
        <taxon>Pleosporomycetidae</taxon>
        <taxon>Pleosporales</taxon>
        <taxon>Massarineae</taxon>
        <taxon>Trematosphaeriaceae</taxon>
        <taxon>Trematosphaeria</taxon>
    </lineage>
</organism>
<dbReference type="RefSeq" id="XP_033691007.1">
    <property type="nucleotide sequence ID" value="XM_033826363.1"/>
</dbReference>
<dbReference type="EMBL" id="ML987189">
    <property type="protein sequence ID" value="KAF2256003.1"/>
    <property type="molecule type" value="Genomic_DNA"/>
</dbReference>
<proteinExistence type="predicted"/>
<sequence>MALTRIARYLILFLLLPTALTLQTCGTVTLRSNKPHKLHKDELCHPLPEPAKAFLVHPGCGCLFYAERPQLRDAFSFRKRRACEGDPSAMVFGPMSRTVKEVWWYACGLDEV</sequence>
<feature type="chain" id="PRO_5025470282" description="Secreted protein" evidence="1">
    <location>
        <begin position="22"/>
        <end position="112"/>
    </location>
</feature>
<evidence type="ECO:0000313" key="3">
    <source>
        <dbReference type="Proteomes" id="UP000800094"/>
    </source>
</evidence>
<accession>A0A6A6J3F0</accession>
<dbReference type="GeneID" id="54579693"/>
<evidence type="ECO:0008006" key="4">
    <source>
        <dbReference type="Google" id="ProtNLM"/>
    </source>
</evidence>
<keyword evidence="3" id="KW-1185">Reference proteome</keyword>
<evidence type="ECO:0000313" key="2">
    <source>
        <dbReference type="EMBL" id="KAF2256003.1"/>
    </source>
</evidence>
<protein>
    <recommendedName>
        <fullName evidence="4">Secreted protein</fullName>
    </recommendedName>
</protein>
<evidence type="ECO:0000256" key="1">
    <source>
        <dbReference type="SAM" id="SignalP"/>
    </source>
</evidence>
<gene>
    <name evidence="2" type="ORF">BU26DRAFT_498740</name>
</gene>
<name>A0A6A6J3F0_9PLEO</name>
<dbReference type="Proteomes" id="UP000800094">
    <property type="component" value="Unassembled WGS sequence"/>
</dbReference>
<dbReference type="AlphaFoldDB" id="A0A6A6J3F0"/>
<feature type="signal peptide" evidence="1">
    <location>
        <begin position="1"/>
        <end position="21"/>
    </location>
</feature>
<reference evidence="2" key="1">
    <citation type="journal article" date="2020" name="Stud. Mycol.">
        <title>101 Dothideomycetes genomes: a test case for predicting lifestyles and emergence of pathogens.</title>
        <authorList>
            <person name="Haridas S."/>
            <person name="Albert R."/>
            <person name="Binder M."/>
            <person name="Bloem J."/>
            <person name="Labutti K."/>
            <person name="Salamov A."/>
            <person name="Andreopoulos B."/>
            <person name="Baker S."/>
            <person name="Barry K."/>
            <person name="Bills G."/>
            <person name="Bluhm B."/>
            <person name="Cannon C."/>
            <person name="Castanera R."/>
            <person name="Culley D."/>
            <person name="Daum C."/>
            <person name="Ezra D."/>
            <person name="Gonzalez J."/>
            <person name="Henrissat B."/>
            <person name="Kuo A."/>
            <person name="Liang C."/>
            <person name="Lipzen A."/>
            <person name="Lutzoni F."/>
            <person name="Magnuson J."/>
            <person name="Mondo S."/>
            <person name="Nolan M."/>
            <person name="Ohm R."/>
            <person name="Pangilinan J."/>
            <person name="Park H.-J."/>
            <person name="Ramirez L."/>
            <person name="Alfaro M."/>
            <person name="Sun H."/>
            <person name="Tritt A."/>
            <person name="Yoshinaga Y."/>
            <person name="Zwiers L.-H."/>
            <person name="Turgeon B."/>
            <person name="Goodwin S."/>
            <person name="Spatafora J."/>
            <person name="Crous P."/>
            <person name="Grigoriev I."/>
        </authorList>
    </citation>
    <scope>NUCLEOTIDE SEQUENCE</scope>
    <source>
        <strain evidence="2">CBS 122368</strain>
    </source>
</reference>
<keyword evidence="1" id="KW-0732">Signal</keyword>